<keyword evidence="1" id="KW-0805">Transcription regulation</keyword>
<dbReference type="InterPro" id="IPR018062">
    <property type="entry name" value="HTH_AraC-typ_CS"/>
</dbReference>
<dbReference type="AlphaFoldDB" id="A0A853ZYD7"/>
<gene>
    <name evidence="5" type="ORF">BOH74_23315</name>
</gene>
<dbReference type="PROSITE" id="PS00041">
    <property type="entry name" value="HTH_ARAC_FAMILY_1"/>
    <property type="match status" value="1"/>
</dbReference>
<evidence type="ECO:0000313" key="6">
    <source>
        <dbReference type="Proteomes" id="UP000185990"/>
    </source>
</evidence>
<organism evidence="5 6">
    <name type="scientific">Pseudomonas versuta</name>
    <dbReference type="NCBI Taxonomy" id="1788301"/>
    <lineage>
        <taxon>Bacteria</taxon>
        <taxon>Pseudomonadati</taxon>
        <taxon>Pseudomonadota</taxon>
        <taxon>Gammaproteobacteria</taxon>
        <taxon>Pseudomonadales</taxon>
        <taxon>Pseudomonadaceae</taxon>
        <taxon>Pseudomonas</taxon>
    </lineage>
</organism>
<evidence type="ECO:0000259" key="4">
    <source>
        <dbReference type="PROSITE" id="PS01124"/>
    </source>
</evidence>
<dbReference type="PROSITE" id="PS01124">
    <property type="entry name" value="HTH_ARAC_FAMILY_2"/>
    <property type="match status" value="1"/>
</dbReference>
<dbReference type="Gene3D" id="3.40.50.880">
    <property type="match status" value="1"/>
</dbReference>
<dbReference type="InterPro" id="IPR052158">
    <property type="entry name" value="INH-QAR"/>
</dbReference>
<dbReference type="Pfam" id="PF01965">
    <property type="entry name" value="DJ-1_PfpI"/>
    <property type="match status" value="1"/>
</dbReference>
<proteinExistence type="predicted"/>
<dbReference type="InterPro" id="IPR009057">
    <property type="entry name" value="Homeodomain-like_sf"/>
</dbReference>
<dbReference type="RefSeq" id="WP_073510978.1">
    <property type="nucleotide sequence ID" value="NZ_MPJD01000075.1"/>
</dbReference>
<keyword evidence="3" id="KW-0804">Transcription</keyword>
<comment type="caution">
    <text evidence="5">The sequence shown here is derived from an EMBL/GenBank/DDBJ whole genome shotgun (WGS) entry which is preliminary data.</text>
</comment>
<dbReference type="GO" id="GO:0003700">
    <property type="term" value="F:DNA-binding transcription factor activity"/>
    <property type="evidence" value="ECO:0007669"/>
    <property type="project" value="InterPro"/>
</dbReference>
<dbReference type="PANTHER" id="PTHR43130">
    <property type="entry name" value="ARAC-FAMILY TRANSCRIPTIONAL REGULATOR"/>
    <property type="match status" value="1"/>
</dbReference>
<evidence type="ECO:0000256" key="2">
    <source>
        <dbReference type="ARBA" id="ARBA00023125"/>
    </source>
</evidence>
<dbReference type="GO" id="GO:0043565">
    <property type="term" value="F:sequence-specific DNA binding"/>
    <property type="evidence" value="ECO:0007669"/>
    <property type="project" value="InterPro"/>
</dbReference>
<dbReference type="InterPro" id="IPR018060">
    <property type="entry name" value="HTH_AraC"/>
</dbReference>
<dbReference type="SMART" id="SM00342">
    <property type="entry name" value="HTH_ARAC"/>
    <property type="match status" value="1"/>
</dbReference>
<dbReference type="PANTHER" id="PTHR43130:SF3">
    <property type="entry name" value="HTH-TYPE TRANSCRIPTIONAL REGULATOR RV1931C"/>
    <property type="match status" value="1"/>
</dbReference>
<dbReference type="InterPro" id="IPR029062">
    <property type="entry name" value="Class_I_gatase-like"/>
</dbReference>
<evidence type="ECO:0000256" key="1">
    <source>
        <dbReference type="ARBA" id="ARBA00023015"/>
    </source>
</evidence>
<accession>A0A853ZYD7</accession>
<dbReference type="Proteomes" id="UP000185990">
    <property type="component" value="Unassembled WGS sequence"/>
</dbReference>
<dbReference type="Pfam" id="PF12833">
    <property type="entry name" value="HTH_18"/>
    <property type="match status" value="1"/>
</dbReference>
<evidence type="ECO:0000313" key="5">
    <source>
        <dbReference type="EMBL" id="OKA17119.1"/>
    </source>
</evidence>
<dbReference type="SUPFAM" id="SSF46689">
    <property type="entry name" value="Homeodomain-like"/>
    <property type="match status" value="2"/>
</dbReference>
<dbReference type="InterPro" id="IPR002818">
    <property type="entry name" value="DJ-1/PfpI"/>
</dbReference>
<feature type="domain" description="HTH araC/xylS-type" evidence="4">
    <location>
        <begin position="225"/>
        <end position="323"/>
    </location>
</feature>
<sequence length="331" mass="36032">MPKLIDDPLAPFNAMLVVLAYDQLCTFEFGTAIEAFGRDDPQRKAPLYDLRVAAVEPGPLRAFGGVQIVVQGGLELLAQAGTIVIPGWRDLAPDVPEELLEQLRAASARGCRIVTICAGTFVLAATGLLAGKRATTHWHHHLALARAYPDIQVEPSVLYVDEGDILTSAGSSSGIDACLHLIRRDFGPDAANRAARRMVTPPHRLGCQAQYIEQPVSVKPGSSLAPLLDQLRAHPNSEIDIAHLARIVNMSRRTFLRRFHDATGTTPGDWLLGVRLERAKVLLETSVLSIPRIAEQCGLGSAENLRHHFRNKLGSSPTCYRKQFGRAVPAD</sequence>
<dbReference type="GO" id="GO:0009893">
    <property type="term" value="P:positive regulation of metabolic process"/>
    <property type="evidence" value="ECO:0007669"/>
    <property type="project" value="UniProtKB-ARBA"/>
</dbReference>
<reference evidence="5 6" key="1">
    <citation type="submission" date="2016-11" db="EMBL/GenBank/DDBJ databases">
        <title>Draft genome of Pseudomonas versuta A4R1.12.</title>
        <authorList>
            <person name="See-Too W.-S."/>
        </authorList>
    </citation>
    <scope>NUCLEOTIDE SEQUENCE [LARGE SCALE GENOMIC DNA]</scope>
    <source>
        <strain evidence="5 6">A4R1.12</strain>
    </source>
</reference>
<dbReference type="CDD" id="cd03137">
    <property type="entry name" value="GATase1_AraC_1"/>
    <property type="match status" value="1"/>
</dbReference>
<keyword evidence="2" id="KW-0238">DNA-binding</keyword>
<dbReference type="Gene3D" id="1.10.10.60">
    <property type="entry name" value="Homeodomain-like"/>
    <property type="match status" value="1"/>
</dbReference>
<dbReference type="SUPFAM" id="SSF52317">
    <property type="entry name" value="Class I glutamine amidotransferase-like"/>
    <property type="match status" value="1"/>
</dbReference>
<name>A0A853ZYD7_9PSED</name>
<protein>
    <submittedName>
        <fullName evidence="5">AraC family transcriptional regulator</fullName>
    </submittedName>
</protein>
<dbReference type="NCBIfam" id="NF006902">
    <property type="entry name" value="PRK09393.1"/>
    <property type="match status" value="1"/>
</dbReference>
<dbReference type="EMBL" id="MPJD01000075">
    <property type="protein sequence ID" value="OKA17119.1"/>
    <property type="molecule type" value="Genomic_DNA"/>
</dbReference>
<evidence type="ECO:0000256" key="3">
    <source>
        <dbReference type="ARBA" id="ARBA00023163"/>
    </source>
</evidence>